<dbReference type="KEGG" id="ala:BFG52_05530"/>
<dbReference type="AlphaFoldDB" id="A0A1B2LY56"/>
<organism evidence="1 2">
    <name type="scientific">Acinetobacter larvae</name>
    <dbReference type="NCBI Taxonomy" id="1789224"/>
    <lineage>
        <taxon>Bacteria</taxon>
        <taxon>Pseudomonadati</taxon>
        <taxon>Pseudomonadota</taxon>
        <taxon>Gammaproteobacteria</taxon>
        <taxon>Moraxellales</taxon>
        <taxon>Moraxellaceae</taxon>
        <taxon>Acinetobacter</taxon>
    </lineage>
</organism>
<keyword evidence="2" id="KW-1185">Reference proteome</keyword>
<protein>
    <submittedName>
        <fullName evidence="1">Uncharacterized protein</fullName>
    </submittedName>
</protein>
<evidence type="ECO:0000313" key="2">
    <source>
        <dbReference type="Proteomes" id="UP000093391"/>
    </source>
</evidence>
<evidence type="ECO:0000313" key="1">
    <source>
        <dbReference type="EMBL" id="AOA57866.1"/>
    </source>
</evidence>
<accession>A0A1B2LY56</accession>
<name>A0A1B2LY56_9GAMM</name>
<gene>
    <name evidence="1" type="ORF">BFG52_05530</name>
</gene>
<dbReference type="Proteomes" id="UP000093391">
    <property type="component" value="Chromosome"/>
</dbReference>
<dbReference type="EMBL" id="CP016895">
    <property type="protein sequence ID" value="AOA57866.1"/>
    <property type="molecule type" value="Genomic_DNA"/>
</dbReference>
<reference evidence="2" key="1">
    <citation type="submission" date="2016-08" db="EMBL/GenBank/DDBJ databases">
        <authorList>
            <person name="Liu S."/>
        </authorList>
    </citation>
    <scope>NUCLEOTIDE SEQUENCE [LARGE SCALE GENOMIC DNA]</scope>
    <source>
        <strain evidence="2">BRTC-1</strain>
    </source>
</reference>
<dbReference type="STRING" id="1789224.BFG52_05530"/>
<sequence length="64" mass="7567">MTSKLIFKSDALFLSRFKQPSYSFYSSAFDFLIHCFYKELKKAKCHSGAFLQHNPAFLMQIDEY</sequence>
<proteinExistence type="predicted"/>